<evidence type="ECO:0000256" key="2">
    <source>
        <dbReference type="SAM" id="SignalP"/>
    </source>
</evidence>
<evidence type="ECO:0000256" key="1">
    <source>
        <dbReference type="SAM" id="Coils"/>
    </source>
</evidence>
<proteinExistence type="predicted"/>
<feature type="chain" id="PRO_5002639635" evidence="2">
    <location>
        <begin position="33"/>
        <end position="399"/>
    </location>
</feature>
<keyword evidence="2" id="KW-0732">Signal</keyword>
<dbReference type="OrthoDB" id="8554634at2"/>
<gene>
    <name evidence="3" type="ordered locus">Pnap_1262</name>
</gene>
<accession>A1VLP9</accession>
<keyword evidence="4" id="KW-1185">Reference proteome</keyword>
<sequence length="399" mass="41647">MTLLLNPRATPAQRLGAIASVVLALTGQAALAATPDADGGVAGLQQLAAGKALGLGSAAVPIPRPGADPTAEVNELLKAPLTAEAAVRIALLNNPGWQASLAGAGVNISDTARDNNPAKLKARQDLTLLSAQARKAWITAVAAAQGAAALLQAQETAQAAGDLARRMTQVGNLSKLQQAKDQLMLSEATLQLARARQAAFNAREQLIAVLGLWGGQTGFALPAELPALPPEAQELPDVESRAVRERMELRLAHSRWQRQRASSPRPASADALWDAMGDAAGVRALAVSTRSEARQVYNNYRTAYDVARHYQSEVLPLRKFINDETVLRYNGMLLSVFDLLADSRAQALSAGSAIEAQRDFWLAEADLQTLLAGAPVALPSGVQGAQASSPSGTAAAGAH</sequence>
<feature type="signal peptide" evidence="2">
    <location>
        <begin position="1"/>
        <end position="32"/>
    </location>
</feature>
<dbReference type="STRING" id="365044.Pnap_1262"/>
<dbReference type="Gene3D" id="1.20.1600.10">
    <property type="entry name" value="Outer membrane efflux proteins (OEP)"/>
    <property type="match status" value="1"/>
</dbReference>
<keyword evidence="1" id="KW-0175">Coiled coil</keyword>
<dbReference type="RefSeq" id="WP_011800668.1">
    <property type="nucleotide sequence ID" value="NC_008781.1"/>
</dbReference>
<organism evidence="3 4">
    <name type="scientific">Polaromonas naphthalenivorans (strain CJ2)</name>
    <dbReference type="NCBI Taxonomy" id="365044"/>
    <lineage>
        <taxon>Bacteria</taxon>
        <taxon>Pseudomonadati</taxon>
        <taxon>Pseudomonadota</taxon>
        <taxon>Betaproteobacteria</taxon>
        <taxon>Burkholderiales</taxon>
        <taxon>Comamonadaceae</taxon>
        <taxon>Polaromonas</taxon>
    </lineage>
</organism>
<reference evidence="4" key="1">
    <citation type="journal article" date="2009" name="Environ. Microbiol.">
        <title>The genome of Polaromonas naphthalenivorans strain CJ2, isolated from coal tar-contaminated sediment, reveals physiological and metabolic versatility and evolution through extensive horizontal gene transfer.</title>
        <authorList>
            <person name="Yagi J.M."/>
            <person name="Sims D."/>
            <person name="Brettin T."/>
            <person name="Bruce D."/>
            <person name="Madsen E.L."/>
        </authorList>
    </citation>
    <scope>NUCLEOTIDE SEQUENCE [LARGE SCALE GENOMIC DNA]</scope>
    <source>
        <strain evidence="4">CJ2</strain>
    </source>
</reference>
<dbReference type="Proteomes" id="UP000000644">
    <property type="component" value="Chromosome"/>
</dbReference>
<name>A1VLP9_POLNA</name>
<dbReference type="AlphaFoldDB" id="A1VLP9"/>
<dbReference type="KEGG" id="pna:Pnap_1262"/>
<protein>
    <submittedName>
        <fullName evidence="3">Putative outer membrane efflux protein involved in copper resistance</fullName>
    </submittedName>
</protein>
<feature type="coiled-coil region" evidence="1">
    <location>
        <begin position="176"/>
        <end position="205"/>
    </location>
</feature>
<dbReference type="eggNOG" id="COG1538">
    <property type="taxonomic scope" value="Bacteria"/>
</dbReference>
<dbReference type="SUPFAM" id="SSF56954">
    <property type="entry name" value="Outer membrane efflux proteins (OEP)"/>
    <property type="match status" value="1"/>
</dbReference>
<evidence type="ECO:0000313" key="4">
    <source>
        <dbReference type="Proteomes" id="UP000000644"/>
    </source>
</evidence>
<dbReference type="HOGENOM" id="CLU_043115_0_0_4"/>
<evidence type="ECO:0000313" key="3">
    <source>
        <dbReference type="EMBL" id="ABM36577.1"/>
    </source>
</evidence>
<dbReference type="EMBL" id="CP000529">
    <property type="protein sequence ID" value="ABM36577.1"/>
    <property type="molecule type" value="Genomic_DNA"/>
</dbReference>